<evidence type="ECO:0000313" key="8">
    <source>
        <dbReference type="Proteomes" id="UP000663829"/>
    </source>
</evidence>
<dbReference type="PANTHER" id="PTHR13386:SF1">
    <property type="entry name" value="HISTONE PARYLATION FACTOR 1"/>
    <property type="match status" value="1"/>
</dbReference>
<dbReference type="PANTHER" id="PTHR13386">
    <property type="entry name" value="HISTONE PARYLATION FACTOR 1"/>
    <property type="match status" value="1"/>
</dbReference>
<evidence type="ECO:0000256" key="2">
    <source>
        <dbReference type="ARBA" id="ARBA00004286"/>
    </source>
</evidence>
<keyword evidence="4" id="KW-0158">Chromosome</keyword>
<accession>A0A813XNB2</accession>
<gene>
    <name evidence="6" type="ORF">GPM918_LOCUS6917</name>
    <name evidence="7" type="ORF">SRO942_LOCUS6917</name>
</gene>
<protein>
    <submittedName>
        <fullName evidence="6">Uncharacterized protein</fullName>
    </submittedName>
</protein>
<comment type="similarity">
    <text evidence="3">Belongs to the HPF1 family.</text>
</comment>
<name>A0A813XNB2_9BILA</name>
<dbReference type="InterPro" id="IPR019361">
    <property type="entry name" value="HPF1"/>
</dbReference>
<evidence type="ECO:0000313" key="7">
    <source>
        <dbReference type="EMBL" id="CAF3654908.1"/>
    </source>
</evidence>
<sequence length="220" mass="25085">DDPNELPAFVCSNEAAKSYRYSIKGDNLFAAVLLYAKQKLKSDSLSSSNQTALKNLIINLEKVAQTNKFSLDETSDKIKNRQKKTCCTLINNIGMYVPVKNDIGYRPVPLNKDQFKKLCENLCNGKNIKIKQTSEDELQNIITCIQFANDELDYGEGLELGINLFLYGSNILHSQIITLLPIAYQLLKRNLYSKIITDHIARRSNSIEDINYFKKHRNND</sequence>
<dbReference type="Proteomes" id="UP000681722">
    <property type="component" value="Unassembled WGS sequence"/>
</dbReference>
<reference evidence="6" key="1">
    <citation type="submission" date="2021-02" db="EMBL/GenBank/DDBJ databases">
        <authorList>
            <person name="Nowell W R."/>
        </authorList>
    </citation>
    <scope>NUCLEOTIDE SEQUENCE</scope>
</reference>
<evidence type="ECO:0000256" key="1">
    <source>
        <dbReference type="ARBA" id="ARBA00004123"/>
    </source>
</evidence>
<dbReference type="GO" id="GO:0005694">
    <property type="term" value="C:chromosome"/>
    <property type="evidence" value="ECO:0007669"/>
    <property type="project" value="UniProtKB-SubCell"/>
</dbReference>
<proteinExistence type="inferred from homology"/>
<keyword evidence="5" id="KW-0539">Nucleus</keyword>
<organism evidence="6 8">
    <name type="scientific">Didymodactylos carnosus</name>
    <dbReference type="NCBI Taxonomy" id="1234261"/>
    <lineage>
        <taxon>Eukaryota</taxon>
        <taxon>Metazoa</taxon>
        <taxon>Spiralia</taxon>
        <taxon>Gnathifera</taxon>
        <taxon>Rotifera</taxon>
        <taxon>Eurotatoria</taxon>
        <taxon>Bdelloidea</taxon>
        <taxon>Philodinida</taxon>
        <taxon>Philodinidae</taxon>
        <taxon>Didymodactylos</taxon>
    </lineage>
</organism>
<comment type="caution">
    <text evidence="6">The sequence shown here is derived from an EMBL/GenBank/DDBJ whole genome shotgun (WGS) entry which is preliminary data.</text>
</comment>
<dbReference type="Pfam" id="PF10228">
    <property type="entry name" value="HPF1"/>
    <property type="match status" value="1"/>
</dbReference>
<comment type="subcellular location">
    <subcellularLocation>
        <location evidence="2">Chromosome</location>
    </subcellularLocation>
    <subcellularLocation>
        <location evidence="1">Nucleus</location>
    </subcellularLocation>
</comment>
<dbReference type="Proteomes" id="UP000663829">
    <property type="component" value="Unassembled WGS sequence"/>
</dbReference>
<evidence type="ECO:0000256" key="3">
    <source>
        <dbReference type="ARBA" id="ARBA00010803"/>
    </source>
</evidence>
<dbReference type="OrthoDB" id="416496at2759"/>
<dbReference type="AlphaFoldDB" id="A0A813XNB2"/>
<dbReference type="EMBL" id="CAJNOQ010001093">
    <property type="protein sequence ID" value="CAF0867449.1"/>
    <property type="molecule type" value="Genomic_DNA"/>
</dbReference>
<dbReference type="GO" id="GO:0042393">
    <property type="term" value="F:histone binding"/>
    <property type="evidence" value="ECO:0007669"/>
    <property type="project" value="InterPro"/>
</dbReference>
<dbReference type="GO" id="GO:0006974">
    <property type="term" value="P:DNA damage response"/>
    <property type="evidence" value="ECO:0007669"/>
    <property type="project" value="InterPro"/>
</dbReference>
<evidence type="ECO:0000313" key="6">
    <source>
        <dbReference type="EMBL" id="CAF0867449.1"/>
    </source>
</evidence>
<dbReference type="GO" id="GO:0005634">
    <property type="term" value="C:nucleus"/>
    <property type="evidence" value="ECO:0007669"/>
    <property type="project" value="UniProtKB-SubCell"/>
</dbReference>
<keyword evidence="8" id="KW-1185">Reference proteome</keyword>
<evidence type="ECO:0000256" key="4">
    <source>
        <dbReference type="ARBA" id="ARBA00022454"/>
    </source>
</evidence>
<feature type="non-terminal residue" evidence="6">
    <location>
        <position position="220"/>
    </location>
</feature>
<dbReference type="GO" id="GO:0072572">
    <property type="term" value="F:poly-ADP-D-ribose binding"/>
    <property type="evidence" value="ECO:0007669"/>
    <property type="project" value="TreeGrafter"/>
</dbReference>
<dbReference type="EMBL" id="CAJOBC010001093">
    <property type="protein sequence ID" value="CAF3654908.1"/>
    <property type="molecule type" value="Genomic_DNA"/>
</dbReference>
<evidence type="ECO:0000256" key="5">
    <source>
        <dbReference type="ARBA" id="ARBA00023242"/>
    </source>
</evidence>